<keyword evidence="3" id="KW-1185">Reference proteome</keyword>
<evidence type="ECO:0000313" key="2">
    <source>
        <dbReference type="EMBL" id="AJQ96076.1"/>
    </source>
</evidence>
<dbReference type="PROSITE" id="PS51175">
    <property type="entry name" value="CBM6"/>
    <property type="match status" value="1"/>
</dbReference>
<dbReference type="AlphaFoldDB" id="A0A0C5VP76"/>
<dbReference type="GO" id="GO:0003824">
    <property type="term" value="F:catalytic activity"/>
    <property type="evidence" value="ECO:0007669"/>
    <property type="project" value="UniProtKB-ARBA"/>
</dbReference>
<dbReference type="GO" id="GO:0005975">
    <property type="term" value="P:carbohydrate metabolic process"/>
    <property type="evidence" value="ECO:0007669"/>
    <property type="project" value="InterPro"/>
</dbReference>
<reference evidence="2 3" key="1">
    <citation type="submission" date="2014-01" db="EMBL/GenBank/DDBJ databases">
        <title>Full genme sequencing of cellulolytic bacterium Gynuella sunshinyii YC6258T gen. nov., sp. nov.</title>
        <authorList>
            <person name="Khan H."/>
            <person name="Chung E.J."/>
            <person name="Chung Y.R."/>
        </authorList>
    </citation>
    <scope>NUCLEOTIDE SEQUENCE [LARGE SCALE GENOMIC DNA]</scope>
    <source>
        <strain evidence="2 3">YC6258</strain>
    </source>
</reference>
<organism evidence="2 3">
    <name type="scientific">Gynuella sunshinyii YC6258</name>
    <dbReference type="NCBI Taxonomy" id="1445510"/>
    <lineage>
        <taxon>Bacteria</taxon>
        <taxon>Pseudomonadati</taxon>
        <taxon>Pseudomonadota</taxon>
        <taxon>Gammaproteobacteria</taxon>
        <taxon>Oceanospirillales</taxon>
        <taxon>Saccharospirillaceae</taxon>
        <taxon>Gynuella</taxon>
    </lineage>
</organism>
<dbReference type="InterPro" id="IPR013190">
    <property type="entry name" value="GH98_C"/>
</dbReference>
<sequence length="698" mass="78796">MFMVHIDTWNTADPQKVIDLIPEDIRPYTVFILSMSIYHKSATNGQCNWELVEYGIETAKSWLRTAAENGVWAMIQPSSGGFSHLPDYGLDEDLENTIYGEFFRDYPNFLGFNYAEQFWGFNDDCSPSFQDRWNHWANLLKLTHKYGGYLAVSFTGGFWGAALNPVAMVKSNEHLAAATRAYTENFIIQEKQTSSYGFHDIESVSLGMYLSGYAGHYGIRPDSSGWNNNGQAYPPAAGAAPLLEHLMLTGETVIDGPELIWQQSIRSLYDGTTSDGYRTRRWDLFPQFKNIHLDIYRRMLDGTIRIPDRQEVVERTKVVIVNDTYSGDDRNKYSSPGTLFSGLYLMDDDGTNLDQLSWFKKTGRYPAIPTVWQLSDDVAKSFQVQVNRSDYARRWPNIADKVNEFNNLFPQESTGDLYVGRNENAWVTYNPYRNGQSASAHIPFQYNTCNAMDLTYTQWSAAVIKEYADKITFYLTNYTPDDSTLKTDVIRISGGTSQSTYSFTDTGDHPSSSLTSDWSNNTLTLNVAHNGPLEITVNCTGTASNRRTDYTQASVSPPAAPMAYTGPRQYEGEHFDYKNIAGIHANAVHDSIRNYQGMGYVNFGKGNTASVRDYVKAPTSGNYMLNIRYYTDSSTDSVTLYINGVPAATPTFNQTSSNNWATNEQLIYLNEGSNEIEFRANGYRSSDLFIDNIVLNQY</sequence>
<dbReference type="PATRIC" id="fig|1445510.3.peg.4015"/>
<proteinExistence type="predicted"/>
<evidence type="ECO:0000313" key="3">
    <source>
        <dbReference type="Proteomes" id="UP000032266"/>
    </source>
</evidence>
<dbReference type="GO" id="GO:0030246">
    <property type="term" value="F:carbohydrate binding"/>
    <property type="evidence" value="ECO:0007669"/>
    <property type="project" value="InterPro"/>
</dbReference>
<dbReference type="Pfam" id="PF08307">
    <property type="entry name" value="Glyco_hydro_98C"/>
    <property type="match status" value="1"/>
</dbReference>
<dbReference type="Gene3D" id="2.60.220.10">
    <property type="entry name" value="Polysaccharide lyase family 8-like, C-terminal"/>
    <property type="match status" value="1"/>
</dbReference>
<dbReference type="HOGENOM" id="CLU_011118_0_0_6"/>
<dbReference type="Pfam" id="PF08306">
    <property type="entry name" value="Glyco_hydro_98M"/>
    <property type="match status" value="1"/>
</dbReference>
<protein>
    <recommendedName>
        <fullName evidence="1">CBM6 domain-containing protein</fullName>
    </recommendedName>
</protein>
<dbReference type="InterPro" id="IPR005084">
    <property type="entry name" value="CBM6"/>
</dbReference>
<name>A0A0C5VP76_9GAMM</name>
<dbReference type="KEGG" id="gsn:YC6258_04040"/>
<dbReference type="Proteomes" id="UP000032266">
    <property type="component" value="Chromosome"/>
</dbReference>
<dbReference type="Gene3D" id="3.20.20.80">
    <property type="entry name" value="Glycosidases"/>
    <property type="match status" value="1"/>
</dbReference>
<dbReference type="STRING" id="1445510.YC6258_04040"/>
<feature type="domain" description="CBM6" evidence="1">
    <location>
        <begin position="568"/>
        <end position="696"/>
    </location>
</feature>
<dbReference type="InterPro" id="IPR013191">
    <property type="entry name" value="GH98_central"/>
</dbReference>
<dbReference type="SUPFAM" id="SSF49785">
    <property type="entry name" value="Galactose-binding domain-like"/>
    <property type="match status" value="1"/>
</dbReference>
<dbReference type="Gene3D" id="2.60.120.260">
    <property type="entry name" value="Galactose-binding domain-like"/>
    <property type="match status" value="1"/>
</dbReference>
<dbReference type="EMBL" id="CP007142">
    <property type="protein sequence ID" value="AJQ96076.1"/>
    <property type="molecule type" value="Genomic_DNA"/>
</dbReference>
<dbReference type="InterPro" id="IPR011071">
    <property type="entry name" value="Lyase_8-like_C"/>
</dbReference>
<evidence type="ECO:0000259" key="1">
    <source>
        <dbReference type="PROSITE" id="PS51175"/>
    </source>
</evidence>
<accession>A0A0C5VP76</accession>
<dbReference type="Pfam" id="PF16990">
    <property type="entry name" value="CBM_35"/>
    <property type="match status" value="1"/>
</dbReference>
<dbReference type="InterPro" id="IPR008979">
    <property type="entry name" value="Galactose-bd-like_sf"/>
</dbReference>
<gene>
    <name evidence="2" type="ORF">YC6258_04040</name>
</gene>